<evidence type="ECO:0000256" key="8">
    <source>
        <dbReference type="RuleBase" id="RU364102"/>
    </source>
</evidence>
<dbReference type="GO" id="GO:0009279">
    <property type="term" value="C:cell outer membrane"/>
    <property type="evidence" value="ECO:0007669"/>
    <property type="project" value="UniProtKB-SubCell"/>
</dbReference>
<keyword evidence="5 8" id="KW-0564">Palmitate</keyword>
<proteinExistence type="inferred from homology"/>
<evidence type="ECO:0000313" key="10">
    <source>
        <dbReference type="EMBL" id="TVU92050.1"/>
    </source>
</evidence>
<keyword evidence="8" id="KW-1133">Transmembrane helix</keyword>
<comment type="similarity">
    <text evidence="2 8">Belongs to the YscJ lipoprotein family.</text>
</comment>
<feature type="transmembrane region" description="Helical" evidence="8">
    <location>
        <begin position="237"/>
        <end position="260"/>
    </location>
</feature>
<evidence type="ECO:0000256" key="6">
    <source>
        <dbReference type="ARBA" id="ARBA00023237"/>
    </source>
</evidence>
<dbReference type="NCBIfam" id="TIGR02544">
    <property type="entry name" value="III_secr_YscJ"/>
    <property type="match status" value="1"/>
</dbReference>
<protein>
    <recommendedName>
        <fullName evidence="8">Lipoprotein</fullName>
    </recommendedName>
</protein>
<name>A0A558JEI4_9GAMM</name>
<evidence type="ECO:0000256" key="7">
    <source>
        <dbReference type="ARBA" id="ARBA00023288"/>
    </source>
</evidence>
<keyword evidence="4 8" id="KW-0472">Membrane</keyword>
<dbReference type="InterPro" id="IPR045851">
    <property type="entry name" value="AMP-bd_C_sf"/>
</dbReference>
<accession>A0A558JEI4</accession>
<dbReference type="PANTHER" id="PTHR30046:SF2">
    <property type="entry name" value="YOP PROTEINS TRANSLOCATION LIPOPROTEIN J"/>
    <property type="match status" value="1"/>
</dbReference>
<keyword evidence="8" id="KW-0812">Transmembrane</keyword>
<evidence type="ECO:0000256" key="5">
    <source>
        <dbReference type="ARBA" id="ARBA00023139"/>
    </source>
</evidence>
<dbReference type="EMBL" id="VNFE01000001">
    <property type="protein sequence ID" value="TVU92050.1"/>
    <property type="molecule type" value="Genomic_DNA"/>
</dbReference>
<dbReference type="InterPro" id="IPR006182">
    <property type="entry name" value="FliF_N_dom"/>
</dbReference>
<evidence type="ECO:0000256" key="2">
    <source>
        <dbReference type="ARBA" id="ARBA00009509"/>
    </source>
</evidence>
<dbReference type="InterPro" id="IPR043427">
    <property type="entry name" value="YscJ/FliF"/>
</dbReference>
<organism evidence="10 11">
    <name type="scientific">Vreelandella titanicae</name>
    <dbReference type="NCBI Taxonomy" id="664683"/>
    <lineage>
        <taxon>Bacteria</taxon>
        <taxon>Pseudomonadati</taxon>
        <taxon>Pseudomonadota</taxon>
        <taxon>Gammaproteobacteria</taxon>
        <taxon>Oceanospirillales</taxon>
        <taxon>Halomonadaceae</taxon>
        <taxon>Vreelandella</taxon>
    </lineage>
</organism>
<evidence type="ECO:0000259" key="9">
    <source>
        <dbReference type="Pfam" id="PF01514"/>
    </source>
</evidence>
<evidence type="ECO:0000256" key="1">
    <source>
        <dbReference type="ARBA" id="ARBA00004459"/>
    </source>
</evidence>
<keyword evidence="6 8" id="KW-0998">Cell outer membrane</keyword>
<dbReference type="InterPro" id="IPR003282">
    <property type="entry name" value="T3SS_SctJ"/>
</dbReference>
<keyword evidence="7 8" id="KW-0449">Lipoprotein</keyword>
<reference evidence="10 11" key="1">
    <citation type="submission" date="2019-07" db="EMBL/GenBank/DDBJ databases">
        <title>Diversity of Bacteria from Kongsfjorden, Arctic.</title>
        <authorList>
            <person name="Yu Y."/>
        </authorList>
    </citation>
    <scope>NUCLEOTIDE SEQUENCE [LARGE SCALE GENOMIC DNA]</scope>
    <source>
        <strain evidence="10 11">SM1922</strain>
    </source>
</reference>
<dbReference type="PANTHER" id="PTHR30046">
    <property type="entry name" value="FLAGELLAR M-RING PROTEIN"/>
    <property type="match status" value="1"/>
</dbReference>
<feature type="domain" description="Flagellar M-ring N-terminal" evidence="9">
    <location>
        <begin position="40"/>
        <end position="203"/>
    </location>
</feature>
<gene>
    <name evidence="10" type="ORF">FQP89_02655</name>
</gene>
<dbReference type="PRINTS" id="PR01338">
    <property type="entry name" value="TYPE3OMKPROT"/>
</dbReference>
<dbReference type="Pfam" id="PF01514">
    <property type="entry name" value="YscJ_FliF"/>
    <property type="match status" value="1"/>
</dbReference>
<evidence type="ECO:0000256" key="4">
    <source>
        <dbReference type="ARBA" id="ARBA00023136"/>
    </source>
</evidence>
<evidence type="ECO:0000313" key="11">
    <source>
        <dbReference type="Proteomes" id="UP000317288"/>
    </source>
</evidence>
<comment type="subcellular location">
    <subcellularLocation>
        <location evidence="1">Cell outer membrane</location>
        <topology evidence="1">Lipid-anchor</topology>
    </subcellularLocation>
</comment>
<comment type="caution">
    <text evidence="10">The sequence shown here is derived from an EMBL/GenBank/DDBJ whole genome shotgun (WGS) entry which is preliminary data.</text>
</comment>
<dbReference type="Proteomes" id="UP000317288">
    <property type="component" value="Unassembled WGS sequence"/>
</dbReference>
<dbReference type="Gene3D" id="3.30.300.30">
    <property type="match status" value="1"/>
</dbReference>
<dbReference type="AlphaFoldDB" id="A0A558JEI4"/>
<keyword evidence="3 8" id="KW-0732">Signal</keyword>
<dbReference type="Gene3D" id="3.30.70.1530">
    <property type="entry name" value="Hypothetical protein rpa1041"/>
    <property type="match status" value="1"/>
</dbReference>
<dbReference type="GO" id="GO:0009306">
    <property type="term" value="P:protein secretion"/>
    <property type="evidence" value="ECO:0007669"/>
    <property type="project" value="InterPro"/>
</dbReference>
<evidence type="ECO:0000256" key="3">
    <source>
        <dbReference type="ARBA" id="ARBA00022729"/>
    </source>
</evidence>
<sequence length="274" mass="29950">MHFNKQFDGKQQVSQRRWRNALRGMVFLVMALLLQACDTDLYTNLDEREANIIVATLARNGIPAARQAQDEGQMTVTVSEERFAEAVEILDRAGLPEQKFANMGDIFQGNGLVSSPVQERAQMIFALSQELSHTVSQIDGVLSARVHVVLPDNDLLQQNSTPSSASVFVRYIPSLEIAPLIPQIKTLVANGIAGLSYDKVSVVPVVSAIPEEMDTLPQPMMGSFLGVAMPASSVSRIGWIIGLLSVAVIGLAATVGWLVWRQRRQHPYSLTTAP</sequence>